<reference evidence="1 2" key="1">
    <citation type="submission" date="2015-07" db="EMBL/GenBank/DDBJ databases">
        <authorList>
            <consortium name="Pathogen Informatics"/>
        </authorList>
    </citation>
    <scope>NUCLEOTIDE SEQUENCE [LARGE SCALE GENOMIC DNA]</scope>
    <source>
        <strain evidence="1 2">A325</strain>
    </source>
</reference>
<protein>
    <submittedName>
        <fullName evidence="1">Uncharacterized protein</fullName>
    </submittedName>
</protein>
<accession>A0A655Y555</accession>
<evidence type="ECO:0000313" key="2">
    <source>
        <dbReference type="Proteomes" id="UP000046067"/>
    </source>
</evidence>
<name>A0A655Y555_VIBCL</name>
<gene>
    <name evidence="1" type="ORF">ERS013201_02315</name>
</gene>
<dbReference type="AlphaFoldDB" id="A0A655Y555"/>
<organism evidence="1 2">
    <name type="scientific">Vibrio cholerae</name>
    <dbReference type="NCBI Taxonomy" id="666"/>
    <lineage>
        <taxon>Bacteria</taxon>
        <taxon>Pseudomonadati</taxon>
        <taxon>Pseudomonadota</taxon>
        <taxon>Gammaproteobacteria</taxon>
        <taxon>Vibrionales</taxon>
        <taxon>Vibrionaceae</taxon>
        <taxon>Vibrio</taxon>
    </lineage>
</organism>
<dbReference type="Proteomes" id="UP000046067">
    <property type="component" value="Unassembled WGS sequence"/>
</dbReference>
<proteinExistence type="predicted"/>
<dbReference type="EMBL" id="CWQJ01000014">
    <property type="protein sequence ID" value="CSC31627.1"/>
    <property type="molecule type" value="Genomic_DNA"/>
</dbReference>
<evidence type="ECO:0000313" key="1">
    <source>
        <dbReference type="EMBL" id="CSC31627.1"/>
    </source>
</evidence>
<sequence>MLLRYRITRSSHIMCNGLSVRVEFVSRMSELTNRILQMAQHTIKRLRQLSDLIAALLR</sequence>